<reference evidence="2 3" key="1">
    <citation type="journal article" date="2017" name="ISME J.">
        <title>Potential for microbial H2 and metal transformations associated with novel bacteria and archaea in deep terrestrial subsurface sediments.</title>
        <authorList>
            <person name="Hernsdorf A.W."/>
            <person name="Amano Y."/>
            <person name="Miyakawa K."/>
            <person name="Ise K."/>
            <person name="Suzuki Y."/>
            <person name="Anantharaman K."/>
            <person name="Probst A."/>
            <person name="Burstein D."/>
            <person name="Thomas B.C."/>
            <person name="Banfield J.F."/>
        </authorList>
    </citation>
    <scope>NUCLEOTIDE SEQUENCE [LARGE SCALE GENOMIC DNA]</scope>
    <source>
        <strain evidence="2">HGW-Falkowbacteria-1</strain>
    </source>
</reference>
<dbReference type="PANTHER" id="PTHR34047:SF8">
    <property type="entry name" value="PROTEIN YKFC"/>
    <property type="match status" value="1"/>
</dbReference>
<sequence length="406" mass="48135">MFDKITSAKNIKEAYLEVLSGFYLDGKNNVYSGLDGLNIPSFDLTLNDLIWQIIEEIKSFKEIDPALNIFIPKKSNPDKNREIFIYSIKERVKAQAIYRVIISRFEEIFSSRLFSYRPGKSPYRAAQLVAKRYRKFFRNDYVFTADLSNFSGVIDREIMLKKLPSVIDDKKVLKLLSLFINNKFYYNGQFIKPEKGLVIGCPIFGLLTNFYLSDVDKKYSSLLKFYLRVGDDLIMLDPDKKKIDSFRDSFFEDVKELKLELNKEKISCGSACDHFSFLGYDFLNGMISLPHNYVKKIKSDFRSILVYKNYSQNKKIFILKKRADRLSSSFNYYFLNLTRNKPQLNDSEQIKELSEYFFEILTEFIFTKYSPRNRRLLTIKLRDNNIDIKSLYQFFLDFHYERNKKY</sequence>
<dbReference type="InterPro" id="IPR051083">
    <property type="entry name" value="GrpII_Intron_Splice-Mob/Def"/>
</dbReference>
<accession>A0A2N2E8H0</accession>
<proteinExistence type="predicted"/>
<dbReference type="SUPFAM" id="SSF56672">
    <property type="entry name" value="DNA/RNA polymerases"/>
    <property type="match status" value="1"/>
</dbReference>
<name>A0A2N2E8H0_9BACT</name>
<gene>
    <name evidence="2" type="ORF">CVU82_03210</name>
</gene>
<dbReference type="AlphaFoldDB" id="A0A2N2E8H0"/>
<dbReference type="PROSITE" id="PS50878">
    <property type="entry name" value="RT_POL"/>
    <property type="match status" value="1"/>
</dbReference>
<dbReference type="CDD" id="cd01651">
    <property type="entry name" value="RT_G2_intron"/>
    <property type="match status" value="1"/>
</dbReference>
<dbReference type="InterPro" id="IPR000477">
    <property type="entry name" value="RT_dom"/>
</dbReference>
<dbReference type="InterPro" id="IPR043502">
    <property type="entry name" value="DNA/RNA_pol_sf"/>
</dbReference>
<feature type="domain" description="Reverse transcriptase" evidence="1">
    <location>
        <begin position="52"/>
        <end position="282"/>
    </location>
</feature>
<dbReference type="PANTHER" id="PTHR34047">
    <property type="entry name" value="NUCLEAR INTRON MATURASE 1, MITOCHONDRIAL-RELATED"/>
    <property type="match status" value="1"/>
</dbReference>
<dbReference type="Pfam" id="PF00078">
    <property type="entry name" value="RVT_1"/>
    <property type="match status" value="1"/>
</dbReference>
<dbReference type="Proteomes" id="UP000233517">
    <property type="component" value="Unassembled WGS sequence"/>
</dbReference>
<comment type="caution">
    <text evidence="2">The sequence shown here is derived from an EMBL/GenBank/DDBJ whole genome shotgun (WGS) entry which is preliminary data.</text>
</comment>
<dbReference type="EMBL" id="PHAI01000003">
    <property type="protein sequence ID" value="PKM91043.1"/>
    <property type="molecule type" value="Genomic_DNA"/>
</dbReference>
<organism evidence="2 3">
    <name type="scientific">Candidatus Falkowbacteria bacterium HGW-Falkowbacteria-1</name>
    <dbReference type="NCBI Taxonomy" id="2013768"/>
    <lineage>
        <taxon>Bacteria</taxon>
        <taxon>Candidatus Falkowiibacteriota</taxon>
    </lineage>
</organism>
<protein>
    <recommendedName>
        <fullName evidence="1">Reverse transcriptase domain-containing protein</fullName>
    </recommendedName>
</protein>
<evidence type="ECO:0000313" key="3">
    <source>
        <dbReference type="Proteomes" id="UP000233517"/>
    </source>
</evidence>
<evidence type="ECO:0000313" key="2">
    <source>
        <dbReference type="EMBL" id="PKM91043.1"/>
    </source>
</evidence>
<evidence type="ECO:0000259" key="1">
    <source>
        <dbReference type="PROSITE" id="PS50878"/>
    </source>
</evidence>